<gene>
    <name evidence="2" type="ORF">MAR_031742</name>
</gene>
<reference evidence="2" key="1">
    <citation type="submission" date="2022-11" db="EMBL/GenBank/DDBJ databases">
        <title>Centuries of genome instability and evolution in soft-shell clam transmissible cancer (bioRxiv).</title>
        <authorList>
            <person name="Hart S.F.M."/>
            <person name="Yonemitsu M.A."/>
            <person name="Giersch R.M."/>
            <person name="Beal B.F."/>
            <person name="Arriagada G."/>
            <person name="Davis B.W."/>
            <person name="Ostrander E.A."/>
            <person name="Goff S.P."/>
            <person name="Metzger M.J."/>
        </authorList>
    </citation>
    <scope>NUCLEOTIDE SEQUENCE</scope>
    <source>
        <strain evidence="2">MELC-2E11</strain>
        <tissue evidence="2">Siphon/mantle</tissue>
    </source>
</reference>
<dbReference type="Proteomes" id="UP001164746">
    <property type="component" value="Chromosome 10"/>
</dbReference>
<feature type="compositionally biased region" description="Polar residues" evidence="1">
    <location>
        <begin position="49"/>
        <end position="63"/>
    </location>
</feature>
<evidence type="ECO:0008006" key="4">
    <source>
        <dbReference type="Google" id="ProtNLM"/>
    </source>
</evidence>
<proteinExistence type="predicted"/>
<evidence type="ECO:0000256" key="1">
    <source>
        <dbReference type="SAM" id="MobiDB-lite"/>
    </source>
</evidence>
<feature type="compositionally biased region" description="Polar residues" evidence="1">
    <location>
        <begin position="26"/>
        <end position="41"/>
    </location>
</feature>
<feature type="compositionally biased region" description="Polar residues" evidence="1">
    <location>
        <begin position="9"/>
        <end position="18"/>
    </location>
</feature>
<organism evidence="2 3">
    <name type="scientific">Mya arenaria</name>
    <name type="common">Soft-shell clam</name>
    <dbReference type="NCBI Taxonomy" id="6604"/>
    <lineage>
        <taxon>Eukaryota</taxon>
        <taxon>Metazoa</taxon>
        <taxon>Spiralia</taxon>
        <taxon>Lophotrochozoa</taxon>
        <taxon>Mollusca</taxon>
        <taxon>Bivalvia</taxon>
        <taxon>Autobranchia</taxon>
        <taxon>Heteroconchia</taxon>
        <taxon>Euheterodonta</taxon>
        <taxon>Imparidentia</taxon>
        <taxon>Neoheterodontei</taxon>
        <taxon>Myida</taxon>
        <taxon>Myoidea</taxon>
        <taxon>Myidae</taxon>
        <taxon>Mya</taxon>
    </lineage>
</organism>
<feature type="region of interest" description="Disordered" evidence="1">
    <location>
        <begin position="1"/>
        <end position="63"/>
    </location>
</feature>
<name>A0ABY7F4L7_MYAAR</name>
<sequence>SANSDKFDNTGSEPNSCVTERGISDLNATFQNQSNPTGSNEDSCHFSDDSASPGNESNSGLSDTFGESSNLFLDSDVEDAVSVFNSDPSDSENSSEDNSDLAYDLSIWASQFNIPHNAVKDLLCNLCPFHPMLPKDPRTLLKKTDYEVKSVAGGSYYHFGLGNSLLTVIPFDVNFDTVLQIQLNIDGLPLFKSTNCQFWPILARTVHPVVLKPFAVGIFLGNEKPNNVSDYLRDLVDDINNLTATGLQMPQTGHHILIEISCVLCDTPARAFVKQSKGHSGYFGCDKCSQKGLYVNHRMTFPDTNAPLRTDVQFNEMANEEHHKGRSPFLDTNLGLVTQFPIDYMHLVCLGVMKRLLCLWTKGASRLGPAFTMRVSHQLVGLSAYMPRDFLRKGRPMKELERWKATEFRTFLLYTGLVVLKGILSKELYKHFRLLSVAIYCLSSSVFCQPYREFANQLLVSFVSQFRHHYGEDQYVYNIHGLVHLANDVSRFGELDGYSCFPFESYLGRLKKLVRKPNYPLQQVIRRLSEKSVVDAKLEPKLPKSGVVKKRHHNGPRLNEYQGNNCILVGDKVGLVRNILSPSEEATERIFVVQWYSGVLGCFYMEPLHSSDLRVFRVSRLHEDTAAVSLNDITCKCVLLPYKNDFWLFHSFTHFR</sequence>
<feature type="non-terminal residue" evidence="2">
    <location>
        <position position="656"/>
    </location>
</feature>
<accession>A0ABY7F4L7</accession>
<keyword evidence="3" id="KW-1185">Reference proteome</keyword>
<dbReference type="PANTHER" id="PTHR33053">
    <property type="entry name" value="PROTEIN, PUTATIVE-RELATED"/>
    <property type="match status" value="1"/>
</dbReference>
<evidence type="ECO:0000313" key="2">
    <source>
        <dbReference type="EMBL" id="WAR17148.1"/>
    </source>
</evidence>
<evidence type="ECO:0000313" key="3">
    <source>
        <dbReference type="Proteomes" id="UP001164746"/>
    </source>
</evidence>
<dbReference type="PANTHER" id="PTHR33053:SF24">
    <property type="entry name" value="TRANSPOSASE DOMAIN-CONTAINING PROTEIN"/>
    <property type="match status" value="1"/>
</dbReference>
<dbReference type="EMBL" id="CP111021">
    <property type="protein sequence ID" value="WAR17148.1"/>
    <property type="molecule type" value="Genomic_DNA"/>
</dbReference>
<protein>
    <recommendedName>
        <fullName evidence="4">Transposase domain-containing protein</fullName>
    </recommendedName>
</protein>